<dbReference type="Gene3D" id="1.25.40.10">
    <property type="entry name" value="Tetratricopeptide repeat domain"/>
    <property type="match status" value="2"/>
</dbReference>
<dbReference type="Proteomes" id="UP000318017">
    <property type="component" value="Chromosome"/>
</dbReference>
<keyword evidence="1" id="KW-0175">Coiled coil</keyword>
<reference evidence="3 4" key="1">
    <citation type="submission" date="2019-02" db="EMBL/GenBank/DDBJ databases">
        <title>Deep-cultivation of Planctomycetes and their phenomic and genomic characterization uncovers novel biology.</title>
        <authorList>
            <person name="Wiegand S."/>
            <person name="Jogler M."/>
            <person name="Boedeker C."/>
            <person name="Pinto D."/>
            <person name="Vollmers J."/>
            <person name="Rivas-Marin E."/>
            <person name="Kohn T."/>
            <person name="Peeters S.H."/>
            <person name="Heuer A."/>
            <person name="Rast P."/>
            <person name="Oberbeckmann S."/>
            <person name="Bunk B."/>
            <person name="Jeske O."/>
            <person name="Meyerdierks A."/>
            <person name="Storesund J.E."/>
            <person name="Kallscheuer N."/>
            <person name="Luecker S."/>
            <person name="Lage O.M."/>
            <person name="Pohl T."/>
            <person name="Merkel B.J."/>
            <person name="Hornburger P."/>
            <person name="Mueller R.-W."/>
            <person name="Bruemmer F."/>
            <person name="Labrenz M."/>
            <person name="Spormann A.M."/>
            <person name="Op den Camp H."/>
            <person name="Overmann J."/>
            <person name="Amann R."/>
            <person name="Jetten M.S.M."/>
            <person name="Mascher T."/>
            <person name="Medema M.H."/>
            <person name="Devos D.P."/>
            <person name="Kaster A.-K."/>
            <person name="Ovreas L."/>
            <person name="Rohde M."/>
            <person name="Galperin M.Y."/>
            <person name="Jogler C."/>
        </authorList>
    </citation>
    <scope>NUCLEOTIDE SEQUENCE [LARGE SCALE GENOMIC DNA]</scope>
    <source>
        <strain evidence="3 4">Q31a</strain>
    </source>
</reference>
<dbReference type="RefSeq" id="WP_197356818.1">
    <property type="nucleotide sequence ID" value="NZ_CP036298.1"/>
</dbReference>
<dbReference type="AlphaFoldDB" id="A0A518G873"/>
<keyword evidence="4" id="KW-1185">Reference proteome</keyword>
<protein>
    <submittedName>
        <fullName evidence="3">Tetratricopeptide repeat protein</fullName>
    </submittedName>
</protein>
<dbReference type="KEGG" id="ahel:Q31a_31100"/>
<feature type="coiled-coil region" evidence="1">
    <location>
        <begin position="519"/>
        <end position="546"/>
    </location>
</feature>
<gene>
    <name evidence="3" type="ORF">Q31a_31100</name>
</gene>
<accession>A0A518G873</accession>
<dbReference type="InterPro" id="IPR011990">
    <property type="entry name" value="TPR-like_helical_dom_sf"/>
</dbReference>
<feature type="signal peptide" evidence="2">
    <location>
        <begin position="1"/>
        <end position="20"/>
    </location>
</feature>
<evidence type="ECO:0000313" key="4">
    <source>
        <dbReference type="Proteomes" id="UP000318017"/>
    </source>
</evidence>
<sequence length="564" mass="63707" precursor="true">MILAATHRTFLLLFVACSIAAHPAHRSMLYAESPISEYFDIGQFERPVQTKSPDAQIWFNRGLAMCYAFNHEEGTRCFEKAFAADPTCSLALWGLAYSLGPNFNNMEIGVEQLSRAQMAIRLAQLSAGNGDSVEFGLINALATRHAALADGKRNAHREYADAMREVYQEHADDPDVCTLFAESLITLQPWKHWSNSGVPASETEEIVRVLESALERSPEHPGLCHFYVHVREMSPTPGMASPAANVLRETMPDAGHLVHMPSHIDIQLGEYEQVILANQKAIEADNKFVKAQGRDNFYTYYRIHNYHFAVYGAMFDGQSELASEMARAIPDQIPQDMLRTQTDFLDAFMPTTLHVMIRFGRWDDILGEEQPEEWLPVSRSIWHYARGLAYAAKGMVSEAELEQRAFIASRNRVPETSVLFNNTSREILGVAESMLAGEIAYRRGEHDEAFAKLRESVERADSLNYDEPWGWMQPPRHALGALLLEQNLLEEAEAVYCADLERHPRNLWSLQGLTEILRKQGNAKELRQTEAQLESASRRADFVVDRSCFCRLSTDESCCAPSER</sequence>
<evidence type="ECO:0000256" key="1">
    <source>
        <dbReference type="SAM" id="Coils"/>
    </source>
</evidence>
<keyword evidence="2" id="KW-0732">Signal</keyword>
<feature type="chain" id="PRO_5022146045" evidence="2">
    <location>
        <begin position="21"/>
        <end position="564"/>
    </location>
</feature>
<dbReference type="PANTHER" id="PTHR45588">
    <property type="entry name" value="TPR DOMAIN-CONTAINING PROTEIN"/>
    <property type="match status" value="1"/>
</dbReference>
<dbReference type="PANTHER" id="PTHR45588:SF1">
    <property type="entry name" value="WW DOMAIN-CONTAINING PROTEIN"/>
    <property type="match status" value="1"/>
</dbReference>
<evidence type="ECO:0000313" key="3">
    <source>
        <dbReference type="EMBL" id="QDV24788.1"/>
    </source>
</evidence>
<evidence type="ECO:0000256" key="2">
    <source>
        <dbReference type="SAM" id="SignalP"/>
    </source>
</evidence>
<dbReference type="EMBL" id="CP036298">
    <property type="protein sequence ID" value="QDV24788.1"/>
    <property type="molecule type" value="Genomic_DNA"/>
</dbReference>
<proteinExistence type="predicted"/>
<dbReference type="SUPFAM" id="SSF48452">
    <property type="entry name" value="TPR-like"/>
    <property type="match status" value="2"/>
</dbReference>
<name>A0A518G873_9BACT</name>
<organism evidence="3 4">
    <name type="scientific">Aureliella helgolandensis</name>
    <dbReference type="NCBI Taxonomy" id="2527968"/>
    <lineage>
        <taxon>Bacteria</taxon>
        <taxon>Pseudomonadati</taxon>
        <taxon>Planctomycetota</taxon>
        <taxon>Planctomycetia</taxon>
        <taxon>Pirellulales</taxon>
        <taxon>Pirellulaceae</taxon>
        <taxon>Aureliella</taxon>
    </lineage>
</organism>